<name>A0AAQ3KMK0_9LILI</name>
<evidence type="ECO:0000256" key="5">
    <source>
        <dbReference type="ARBA" id="ARBA00023136"/>
    </source>
</evidence>
<feature type="transmembrane region" description="Helical" evidence="8">
    <location>
        <begin position="305"/>
        <end position="327"/>
    </location>
</feature>
<keyword evidence="5 8" id="KW-0472">Membrane</keyword>
<keyword evidence="3 8" id="KW-0812">Transmembrane</keyword>
<proteinExistence type="inferred from homology"/>
<feature type="transmembrane region" description="Helical" evidence="8">
    <location>
        <begin position="348"/>
        <end position="372"/>
    </location>
</feature>
<feature type="compositionally biased region" description="Polar residues" evidence="7">
    <location>
        <begin position="86"/>
        <end position="113"/>
    </location>
</feature>
<keyword evidence="6" id="KW-0802">TPR repeat</keyword>
<evidence type="ECO:0000256" key="1">
    <source>
        <dbReference type="ARBA" id="ARBA00004141"/>
    </source>
</evidence>
<evidence type="ECO:0000256" key="6">
    <source>
        <dbReference type="PROSITE-ProRule" id="PRU00339"/>
    </source>
</evidence>
<evidence type="ECO:0000313" key="10">
    <source>
        <dbReference type="Proteomes" id="UP001327560"/>
    </source>
</evidence>
<dbReference type="EMBL" id="CP136895">
    <property type="protein sequence ID" value="WOL11349.1"/>
    <property type="molecule type" value="Genomic_DNA"/>
</dbReference>
<organism evidence="9 10">
    <name type="scientific">Canna indica</name>
    <name type="common">Indian-shot</name>
    <dbReference type="NCBI Taxonomy" id="4628"/>
    <lineage>
        <taxon>Eukaryota</taxon>
        <taxon>Viridiplantae</taxon>
        <taxon>Streptophyta</taxon>
        <taxon>Embryophyta</taxon>
        <taxon>Tracheophyta</taxon>
        <taxon>Spermatophyta</taxon>
        <taxon>Magnoliopsida</taxon>
        <taxon>Liliopsida</taxon>
        <taxon>Zingiberales</taxon>
        <taxon>Cannaceae</taxon>
        <taxon>Canna</taxon>
    </lineage>
</organism>
<dbReference type="SUPFAM" id="SSF48452">
    <property type="entry name" value="TPR-like"/>
    <property type="match status" value="1"/>
</dbReference>
<keyword evidence="4 8" id="KW-1133">Transmembrane helix</keyword>
<keyword evidence="10" id="KW-1185">Reference proteome</keyword>
<dbReference type="InterPro" id="IPR011990">
    <property type="entry name" value="TPR-like_helical_dom_sf"/>
</dbReference>
<dbReference type="GO" id="GO:0005743">
    <property type="term" value="C:mitochondrial inner membrane"/>
    <property type="evidence" value="ECO:0007669"/>
    <property type="project" value="TreeGrafter"/>
</dbReference>
<feature type="transmembrane region" description="Helical" evidence="8">
    <location>
        <begin position="256"/>
        <end position="274"/>
    </location>
</feature>
<dbReference type="InterPro" id="IPR001708">
    <property type="entry name" value="YidC/ALB3/OXA1/COX18"/>
</dbReference>
<evidence type="ECO:0000256" key="4">
    <source>
        <dbReference type="ARBA" id="ARBA00022989"/>
    </source>
</evidence>
<comment type="similarity">
    <text evidence="2">Belongs to the OXA1/ALB3/YidC (TC 2.A.9.2) family.</text>
</comment>
<dbReference type="PROSITE" id="PS50005">
    <property type="entry name" value="TPR"/>
    <property type="match status" value="1"/>
</dbReference>
<dbReference type="Proteomes" id="UP001327560">
    <property type="component" value="Chromosome 6"/>
</dbReference>
<evidence type="ECO:0000256" key="3">
    <source>
        <dbReference type="ARBA" id="ARBA00022692"/>
    </source>
</evidence>
<evidence type="ECO:0000313" key="9">
    <source>
        <dbReference type="EMBL" id="WOL11349.1"/>
    </source>
</evidence>
<dbReference type="GO" id="GO:0032979">
    <property type="term" value="P:protein insertion into mitochondrial inner membrane from matrix"/>
    <property type="evidence" value="ECO:0007669"/>
    <property type="project" value="TreeGrafter"/>
</dbReference>
<dbReference type="AlphaFoldDB" id="A0AAQ3KMK0"/>
<evidence type="ECO:0000256" key="2">
    <source>
        <dbReference type="ARBA" id="ARBA00010583"/>
    </source>
</evidence>
<accession>A0AAQ3KMK0</accession>
<feature type="repeat" description="TPR" evidence="6">
    <location>
        <begin position="432"/>
        <end position="465"/>
    </location>
</feature>
<dbReference type="Gene3D" id="1.25.40.10">
    <property type="entry name" value="Tetratricopeptide repeat domain"/>
    <property type="match status" value="1"/>
</dbReference>
<gene>
    <name evidence="9" type="ORF">Cni_G20111</name>
</gene>
<evidence type="ECO:0000256" key="8">
    <source>
        <dbReference type="SAM" id="Phobius"/>
    </source>
</evidence>
<dbReference type="GO" id="GO:0032977">
    <property type="term" value="F:membrane insertase activity"/>
    <property type="evidence" value="ECO:0007669"/>
    <property type="project" value="InterPro"/>
</dbReference>
<reference evidence="9 10" key="1">
    <citation type="submission" date="2023-10" db="EMBL/GenBank/DDBJ databases">
        <title>Chromosome-scale genome assembly provides insights into flower coloration mechanisms of Canna indica.</title>
        <authorList>
            <person name="Li C."/>
        </authorList>
    </citation>
    <scope>NUCLEOTIDE SEQUENCE [LARGE SCALE GENOMIC DNA]</scope>
    <source>
        <tissue evidence="9">Flower</tissue>
    </source>
</reference>
<dbReference type="SMART" id="SM00028">
    <property type="entry name" value="TPR"/>
    <property type="match status" value="3"/>
</dbReference>
<dbReference type="CDD" id="cd20069">
    <property type="entry name" value="5TM_Oxa1-like"/>
    <property type="match status" value="1"/>
</dbReference>
<evidence type="ECO:0000256" key="7">
    <source>
        <dbReference type="SAM" id="MobiDB-lite"/>
    </source>
</evidence>
<evidence type="ECO:0008006" key="11">
    <source>
        <dbReference type="Google" id="ProtNLM"/>
    </source>
</evidence>
<dbReference type="PANTHER" id="PTHR12428">
    <property type="entry name" value="OXA1"/>
    <property type="match status" value="1"/>
</dbReference>
<dbReference type="InterPro" id="IPR019734">
    <property type="entry name" value="TPR_rpt"/>
</dbReference>
<comment type="subcellular location">
    <subcellularLocation>
        <location evidence="1">Membrane</location>
        <topology evidence="1">Multi-pass membrane protein</topology>
    </subcellularLocation>
</comment>
<feature type="region of interest" description="Disordered" evidence="7">
    <location>
        <begin position="69"/>
        <end position="121"/>
    </location>
</feature>
<dbReference type="PANTHER" id="PTHR12428:SF65">
    <property type="entry name" value="CYTOCHROME C OXIDASE ASSEMBLY PROTEIN COX18, MITOCHONDRIAL"/>
    <property type="match status" value="1"/>
</dbReference>
<sequence>MGFAIKLLLRHRRLLRHPLSPASLPQNPSRVSPFLLSGIRSPTSLIPALRPFNSSRSISWFSWYPSSDKGGVAESNTVEGGRFESSESPSGFNADAGSQTGAEISSIGLNGSDNGRGAECITQKGGRFESSESQSEFNGVGGSQTGAEISSIELEGSGMEEVVNDSIWNHAVRTLISMLDGYHEFSGLPWWAIISTSTLALRLSLFPVLILQLRKGQEIASLMPKLPPPFPPPGRSFAEQYSLFQQKRKELGCPSYMWNFAFLIVQFPCFLLWMSSVRRMCLDGHPGFDNGGALWFTNLTNFPSGILGCVFPILISGLHYINVQISFRNITSANLKGILGLLTKYYKLYLDILAIPLLFITFHVPQGCLVYWSTNASLTLFQQLALRNSFIRMKLGLRDVKAPVEKPVNSEDLLSEKNAHFDVNVPMDSLSPQMLLDLAHQALPAGNVDKAIELLEVAIEKDPEMVRALVAMGQALFFRKSLVEATKYYENAISKIHNEEDSILVTALFGAGCSHILQGNKLEGKKHLKRIAELKEPEDMMEKAYYHKGLVLLGSTLFEEGQKSEAAKYLRIAATYDPGVLAYVKECEEG</sequence>
<feature type="transmembrane region" description="Helical" evidence="8">
    <location>
        <begin position="188"/>
        <end position="211"/>
    </location>
</feature>
<protein>
    <recommendedName>
        <fullName evidence="11">ALBINO3-like protein 2, chloroplastic</fullName>
    </recommendedName>
</protein>